<dbReference type="STRING" id="241244.ATY39_05765"/>
<evidence type="ECO:0000313" key="2">
    <source>
        <dbReference type="Proteomes" id="UP000076021"/>
    </source>
</evidence>
<dbReference type="OrthoDB" id="9810066at2"/>
<organism evidence="1 2">
    <name type="scientific">Rummeliibacillus stabekisii</name>
    <dbReference type="NCBI Taxonomy" id="241244"/>
    <lineage>
        <taxon>Bacteria</taxon>
        <taxon>Bacillati</taxon>
        <taxon>Bacillota</taxon>
        <taxon>Bacilli</taxon>
        <taxon>Bacillales</taxon>
        <taxon>Caryophanaceae</taxon>
        <taxon>Rummeliibacillus</taxon>
    </lineage>
</organism>
<dbReference type="SUPFAM" id="SSF159501">
    <property type="entry name" value="EreA/ChaN-like"/>
    <property type="match status" value="1"/>
</dbReference>
<name>A0A143HBA6_9BACL</name>
<keyword evidence="2" id="KW-1185">Reference proteome</keyword>
<evidence type="ECO:0008006" key="3">
    <source>
        <dbReference type="Google" id="ProtNLM"/>
    </source>
</evidence>
<dbReference type="AlphaFoldDB" id="A0A143HBA6"/>
<dbReference type="Gene3D" id="3.40.1660.10">
    <property type="entry name" value="EreA-like (biosynthetic domain)"/>
    <property type="match status" value="1"/>
</dbReference>
<reference evidence="2" key="2">
    <citation type="submission" date="2016-03" db="EMBL/GenBank/DDBJ databases">
        <authorList>
            <person name="Ploux O."/>
        </authorList>
    </citation>
    <scope>NUCLEOTIDE SEQUENCE [LARGE SCALE GENOMIC DNA]</scope>
    <source>
        <strain evidence="2">PP9</strain>
    </source>
</reference>
<sequence>MKFSSPRLLDKQYVFLGESSHGISEYSQTKVRLIKYLHEELGFDVVLFEGNIGDGAAVSAKSSINPYMSSNEILTEFLSPWNNQETKPLIDYLI</sequence>
<dbReference type="EMBL" id="CP014806">
    <property type="protein sequence ID" value="AMW99008.1"/>
    <property type="molecule type" value="Genomic_DNA"/>
</dbReference>
<dbReference type="RefSeq" id="WP_066787119.1">
    <property type="nucleotide sequence ID" value="NZ_CP014806.1"/>
</dbReference>
<proteinExistence type="predicted"/>
<gene>
    <name evidence="1" type="ORF">ATY39_05765</name>
</gene>
<protein>
    <recommendedName>
        <fullName evidence="3">Erythromycin esterase</fullName>
    </recommendedName>
</protein>
<dbReference type="Proteomes" id="UP000076021">
    <property type="component" value="Chromosome"/>
</dbReference>
<accession>A0A143HBA6</accession>
<evidence type="ECO:0000313" key="1">
    <source>
        <dbReference type="EMBL" id="AMW99008.1"/>
    </source>
</evidence>
<reference evidence="1 2" key="1">
    <citation type="journal article" date="2016" name="Genome Announc.">
        <title>Whole-Genome Sequence of Rummeliibacillus stabekisii Strain PP9 Isolated from Antarctic Soil.</title>
        <authorList>
            <person name="da Mota F.F."/>
            <person name="Vollu R.E."/>
            <person name="Jurelevicius D."/>
            <person name="Seldin L."/>
        </authorList>
    </citation>
    <scope>NUCLEOTIDE SEQUENCE [LARGE SCALE GENOMIC DNA]</scope>
    <source>
        <strain evidence="1 2">PP9</strain>
    </source>
</reference>
<dbReference type="KEGG" id="rst:ATY39_05765"/>